<evidence type="ECO:0000313" key="3">
    <source>
        <dbReference type="EMBL" id="MBB5016276.1"/>
    </source>
</evidence>
<dbReference type="InterPro" id="IPR016187">
    <property type="entry name" value="CTDL_fold"/>
</dbReference>
<dbReference type="InterPro" id="IPR011990">
    <property type="entry name" value="TPR-like_helical_dom_sf"/>
</dbReference>
<dbReference type="GO" id="GO:0120147">
    <property type="term" value="F:formylglycine-generating oxidase activity"/>
    <property type="evidence" value="ECO:0007669"/>
    <property type="project" value="TreeGrafter"/>
</dbReference>
<evidence type="ECO:0000259" key="2">
    <source>
        <dbReference type="Pfam" id="PF03781"/>
    </source>
</evidence>
<dbReference type="RefSeq" id="WP_183948945.1">
    <property type="nucleotide sequence ID" value="NZ_JACHHX010000017.1"/>
</dbReference>
<dbReference type="Gene3D" id="1.25.40.10">
    <property type="entry name" value="Tetratricopeptide repeat domain"/>
    <property type="match status" value="1"/>
</dbReference>
<dbReference type="Gene3D" id="3.90.1580.10">
    <property type="entry name" value="paralog of FGE (formylglycine-generating enzyme)"/>
    <property type="match status" value="1"/>
</dbReference>
<dbReference type="Pfam" id="PF03781">
    <property type="entry name" value="FGE-sulfatase"/>
    <property type="match status" value="1"/>
</dbReference>
<feature type="domain" description="Sulfatase-modifying factor enzyme-like" evidence="2">
    <location>
        <begin position="347"/>
        <end position="619"/>
    </location>
</feature>
<dbReference type="AlphaFoldDB" id="A0A7W8DFC6"/>
<dbReference type="PANTHER" id="PTHR23150:SF35">
    <property type="entry name" value="BLL6746 PROTEIN"/>
    <property type="match status" value="1"/>
</dbReference>
<name>A0A7W8DFC6_9GAMM</name>
<comment type="caution">
    <text evidence="3">The sequence shown here is derived from an EMBL/GenBank/DDBJ whole genome shotgun (WGS) entry which is preliminary data.</text>
</comment>
<reference evidence="3 4" key="1">
    <citation type="submission" date="2020-08" db="EMBL/GenBank/DDBJ databases">
        <title>Genomic Encyclopedia of Type Strains, Phase IV (KMG-IV): sequencing the most valuable type-strain genomes for metagenomic binning, comparative biology and taxonomic classification.</title>
        <authorList>
            <person name="Goeker M."/>
        </authorList>
    </citation>
    <scope>NUCLEOTIDE SEQUENCE [LARGE SCALE GENOMIC DNA]</scope>
    <source>
        <strain evidence="3 4">DSM 25897</strain>
    </source>
</reference>
<dbReference type="SUPFAM" id="SSF48452">
    <property type="entry name" value="TPR-like"/>
    <property type="match status" value="1"/>
</dbReference>
<dbReference type="Proteomes" id="UP000519004">
    <property type="component" value="Unassembled WGS sequence"/>
</dbReference>
<keyword evidence="4" id="KW-1185">Reference proteome</keyword>
<sequence>MQFSLLGAGGRWLAVVAITMTFGALQDAGATVQDTAPPGREAGAQRGEEGEDRRLRRRLVDATAQEAEWAPDLRMSPAEELRELVQRGDQAVAAGRIEEADGGALVLYSRALAIDANHAGANAGMDRAVAMLVQRGESALAAGRFDEAARLSAVANRYRPQAPAARALASKIAAGREMAQQLSEAQRHIAAGRLVEPANNSALQIYRDILAREPGNAAAQEGLRALEEALVARAQAAAEAGNYAEADRLLAQAASVQPGSERVQNAGAQIVELRQRRAQGLEHDIVIAIEGGQYEQAEALIAQLGQVTLQERRVEELRTQLDNARNYASHKPGDVIRDPIASGGHGPDMVVIPLGTFEMGSPNNERGRQANEGPRFTVRLTRGFAMSRTEITVGQFRQFINATGYVTTAQQTGRATVYDESTGTLTEKSGVTWQDDHLGRRARPEMPVIHVSWNDAKAYVDWLSRETGKRYRLPTEAEYEYALRAGSTTRFPWGDGNPDRVVGNLTGDKDRSETRRNWSNAFPNYDDGHWGPAPVGSFEPNPFGLYDMIGNVSAWVEDCWHDSYQRAPTDGSAWVNPGCPTRVVRGASWASAPEQVRSAFRIAAPPQTTNPRLGIRVVREF</sequence>
<dbReference type="EMBL" id="JACHHX010000017">
    <property type="protein sequence ID" value="MBB5016276.1"/>
    <property type="molecule type" value="Genomic_DNA"/>
</dbReference>
<dbReference type="SUPFAM" id="SSF56436">
    <property type="entry name" value="C-type lectin-like"/>
    <property type="match status" value="1"/>
</dbReference>
<dbReference type="InterPro" id="IPR005532">
    <property type="entry name" value="SUMF_dom"/>
</dbReference>
<organism evidence="3 4">
    <name type="scientific">Rehaibacterium terrae</name>
    <dbReference type="NCBI Taxonomy" id="1341696"/>
    <lineage>
        <taxon>Bacteria</taxon>
        <taxon>Pseudomonadati</taxon>
        <taxon>Pseudomonadota</taxon>
        <taxon>Gammaproteobacteria</taxon>
        <taxon>Lysobacterales</taxon>
        <taxon>Lysobacteraceae</taxon>
        <taxon>Rehaibacterium</taxon>
    </lineage>
</organism>
<protein>
    <submittedName>
        <fullName evidence="3">Formylglycine-generating enzyme required for sulfatase activity</fullName>
    </submittedName>
</protein>
<dbReference type="InterPro" id="IPR051043">
    <property type="entry name" value="Sulfatase_Mod_Factor_Kinase"/>
</dbReference>
<dbReference type="PANTHER" id="PTHR23150">
    <property type="entry name" value="SULFATASE MODIFYING FACTOR 1, 2"/>
    <property type="match status" value="1"/>
</dbReference>
<evidence type="ECO:0000256" key="1">
    <source>
        <dbReference type="SAM" id="MobiDB-lite"/>
    </source>
</evidence>
<proteinExistence type="predicted"/>
<feature type="region of interest" description="Disordered" evidence="1">
    <location>
        <begin position="31"/>
        <end position="54"/>
    </location>
</feature>
<dbReference type="InterPro" id="IPR042095">
    <property type="entry name" value="SUMF_sf"/>
</dbReference>
<evidence type="ECO:0000313" key="4">
    <source>
        <dbReference type="Proteomes" id="UP000519004"/>
    </source>
</evidence>
<gene>
    <name evidence="3" type="ORF">HNQ58_002189</name>
</gene>
<accession>A0A7W8DFC6</accession>